<organism evidence="1 2">
    <name type="scientific">Eremothecium sinecaudum</name>
    <dbReference type="NCBI Taxonomy" id="45286"/>
    <lineage>
        <taxon>Eukaryota</taxon>
        <taxon>Fungi</taxon>
        <taxon>Dikarya</taxon>
        <taxon>Ascomycota</taxon>
        <taxon>Saccharomycotina</taxon>
        <taxon>Saccharomycetes</taxon>
        <taxon>Saccharomycetales</taxon>
        <taxon>Saccharomycetaceae</taxon>
        <taxon>Eremothecium</taxon>
    </lineage>
</organism>
<dbReference type="OrthoDB" id="6347512at2759"/>
<gene>
    <name evidence="1" type="ORF">AW171_hschr31770</name>
</gene>
<dbReference type="EMBL" id="CP014243">
    <property type="protein sequence ID" value="AMD19908.1"/>
    <property type="molecule type" value="Genomic_DNA"/>
</dbReference>
<dbReference type="PANTHER" id="PTHR48208">
    <property type="entry name" value="CENTROMERE PROTEIN I"/>
    <property type="match status" value="1"/>
</dbReference>
<keyword evidence="2" id="KW-1185">Reference proteome</keyword>
<dbReference type="CDD" id="cd22647">
    <property type="entry name" value="CTF3_NTD_HEAT"/>
    <property type="match status" value="1"/>
</dbReference>
<name>A0A109UYX4_9SACH</name>
<protein>
    <submittedName>
        <fullName evidence="1">HCL243Wp</fullName>
    </submittedName>
</protein>
<dbReference type="GO" id="GO:0000070">
    <property type="term" value="P:mitotic sister chromatid segregation"/>
    <property type="evidence" value="ECO:0007669"/>
    <property type="project" value="TreeGrafter"/>
</dbReference>
<dbReference type="Proteomes" id="UP000243052">
    <property type="component" value="Chromosome iii"/>
</dbReference>
<dbReference type="AlphaFoldDB" id="A0A109UYX4"/>
<evidence type="ECO:0000313" key="1">
    <source>
        <dbReference type="EMBL" id="AMD19908.1"/>
    </source>
</evidence>
<dbReference type="GeneID" id="28723134"/>
<reference evidence="1 2" key="1">
    <citation type="submission" date="2016-01" db="EMBL/GenBank/DDBJ databases">
        <title>Genome sequence of the yeast Holleya sinecauda.</title>
        <authorList>
            <person name="Dietrich F.S."/>
        </authorList>
    </citation>
    <scope>NUCLEOTIDE SEQUENCE [LARGE SCALE GENOMIC DNA]</scope>
    <source>
        <strain evidence="1 2">ATCC 58844</strain>
    </source>
</reference>
<sequence length="685" mass="78646">MNSVQHKQIQNLLTYNDSTDTDILHSTLTQIYAHCPYTGIPTNLIIEIIPFLCNADFISISTRVYIIERCLLPRGFLPASIVLTVAKRLGIQSPQNPYKPVTPIAVQVALCKWLCHVYPIIVDANDAFKKTYAIWFQLWMFDYLQDWITYLLLWSTTSRSQIVGYRVNVLLKFGLHPGYANSRALATLLLYHYSRLNPTEQVQSSINKLKCNAKRLASVQNFPIDETFVDNASAVLSQAGAMSKELFKDVMTSHLDALKLAIPSDSHGSTITGTAIENNLTLQQFAGQIEKYQVPVDYLSTLVGTGYKRLLLAFLSPEAKESFKIWTRIAIQQTEAEAGQLTSIFRLLRAAGDGKIEFEDLLETSSFSRLYNLRSLHLMPLVSEIDSSPAVIKKLFAKYNSLYDKWSIDLYFFNIGLSLLLLCQAHDNRRSSFLLQIYSTFMENYVSAALVKRHSPRELILLLSPSLDASEKIPADWFAPEELASFFILPRVIDNIMAMNDALVMSVLCKSLVVAKGRVKGLPSDNLYVKALNKCIIDMSTYLWRNKIFTESTTWGLPREFWQKITDSLYLSDPNISQRHLFTIPYLYPFRFVCQKLFREMEDDYSCDIRYDRPLTDDGYRSWTKHMQTNGKRWLEGVTDYDTLRKMLVLQFNEREAYYSITLFLQTYVRNFPDRIASLVKSRPN</sequence>
<dbReference type="GO" id="GO:0034080">
    <property type="term" value="P:CENP-A containing chromatin assembly"/>
    <property type="evidence" value="ECO:0007669"/>
    <property type="project" value="TreeGrafter"/>
</dbReference>
<proteinExistence type="predicted"/>
<dbReference type="PANTHER" id="PTHR48208:SF2">
    <property type="entry name" value="CENTROMERE PROTEIN I"/>
    <property type="match status" value="1"/>
</dbReference>
<accession>A0A109UYX4</accession>
<dbReference type="STRING" id="45286.A0A109UYX4"/>
<dbReference type="RefSeq" id="XP_017986904.1">
    <property type="nucleotide sequence ID" value="XM_018131208.1"/>
</dbReference>
<evidence type="ECO:0000313" key="2">
    <source>
        <dbReference type="Proteomes" id="UP000243052"/>
    </source>
</evidence>
<dbReference type="GO" id="GO:0000939">
    <property type="term" value="C:inner kinetochore"/>
    <property type="evidence" value="ECO:0007669"/>
    <property type="project" value="TreeGrafter"/>
</dbReference>